<evidence type="ECO:0000256" key="1">
    <source>
        <dbReference type="ARBA" id="ARBA00005709"/>
    </source>
</evidence>
<dbReference type="SUPFAM" id="SSF64518">
    <property type="entry name" value="Phase 1 flagellin"/>
    <property type="match status" value="1"/>
</dbReference>
<keyword evidence="6" id="KW-0969">Cilium</keyword>
<dbReference type="InterPro" id="IPR046358">
    <property type="entry name" value="Flagellin_C"/>
</dbReference>
<dbReference type="GO" id="GO:0005576">
    <property type="term" value="C:extracellular region"/>
    <property type="evidence" value="ECO:0007669"/>
    <property type="project" value="UniProtKB-SubCell"/>
</dbReference>
<dbReference type="InterPro" id="IPR001029">
    <property type="entry name" value="Flagellin_N"/>
</dbReference>
<dbReference type="Pfam" id="PF00700">
    <property type="entry name" value="Flagellin_C"/>
    <property type="match status" value="1"/>
</dbReference>
<name>A0A512HER5_9HYPH</name>
<feature type="domain" description="Flagellin C-terminal" evidence="5">
    <location>
        <begin position="234"/>
        <end position="310"/>
    </location>
</feature>
<sequence length="319" mass="33197">MTSVSFNTTSASALSLLTGSSRALEATQTRVASGKRVDEASDNAAYWSIATTMNADSMSLSSAEDATGFSAAISDTAALGMEAATSIVAEIQSKLILAQAVGTNRSAVNAEITQLKEQIGTIAQSSSFNGQNWLKLDAGQQPKVQSMVASVTHDGDGGVSVNVIDFDTAKSTLISGEDASDGLLTRSYSGMTKSGVAYDYHLLDANSTAPVAATSKEISVSDTTTSDQFSGMISAVNSMMTNMIDASASLGVTRNRIASSTEFLQDLHDITEIGIGRLVDADMEEESAKLSAQKVQQQLQTIGLNIANNSMGASLKLFV</sequence>
<keyword evidence="2 3" id="KW-0975">Bacterial flagellum</keyword>
<dbReference type="Gene3D" id="1.20.1330.10">
    <property type="entry name" value="f41 fragment of flagellin, N-terminal domain"/>
    <property type="match status" value="1"/>
</dbReference>
<dbReference type="PANTHER" id="PTHR42792">
    <property type="entry name" value="FLAGELLIN"/>
    <property type="match status" value="1"/>
</dbReference>
<protein>
    <recommendedName>
        <fullName evidence="3">Flagellin</fullName>
    </recommendedName>
</protein>
<keyword evidence="7" id="KW-1185">Reference proteome</keyword>
<dbReference type="Pfam" id="PF00669">
    <property type="entry name" value="Flagellin_N"/>
    <property type="match status" value="1"/>
</dbReference>
<evidence type="ECO:0000256" key="3">
    <source>
        <dbReference type="RuleBase" id="RU362073"/>
    </source>
</evidence>
<reference evidence="6 7" key="1">
    <citation type="submission" date="2019-07" db="EMBL/GenBank/DDBJ databases">
        <title>Whole genome shotgun sequence of Rhizobium naphthalenivorans NBRC 107585.</title>
        <authorList>
            <person name="Hosoyama A."/>
            <person name="Uohara A."/>
            <person name="Ohji S."/>
            <person name="Ichikawa N."/>
        </authorList>
    </citation>
    <scope>NUCLEOTIDE SEQUENCE [LARGE SCALE GENOMIC DNA]</scope>
    <source>
        <strain evidence="6 7">NBRC 107585</strain>
    </source>
</reference>
<dbReference type="GO" id="GO:0005198">
    <property type="term" value="F:structural molecule activity"/>
    <property type="evidence" value="ECO:0007669"/>
    <property type="project" value="UniProtKB-UniRule"/>
</dbReference>
<organism evidence="6 7">
    <name type="scientific">Ciceribacter naphthalenivorans</name>
    <dbReference type="NCBI Taxonomy" id="1118451"/>
    <lineage>
        <taxon>Bacteria</taxon>
        <taxon>Pseudomonadati</taxon>
        <taxon>Pseudomonadota</taxon>
        <taxon>Alphaproteobacteria</taxon>
        <taxon>Hyphomicrobiales</taxon>
        <taxon>Rhizobiaceae</taxon>
        <taxon>Ciceribacter</taxon>
    </lineage>
</organism>
<keyword evidence="6" id="KW-0966">Cell projection</keyword>
<keyword evidence="6" id="KW-0282">Flagellum</keyword>
<dbReference type="EMBL" id="BJZP01000003">
    <property type="protein sequence ID" value="GEO83955.1"/>
    <property type="molecule type" value="Genomic_DNA"/>
</dbReference>
<gene>
    <name evidence="6" type="ORF">RNA01_08870</name>
</gene>
<proteinExistence type="inferred from homology"/>
<comment type="caution">
    <text evidence="6">The sequence shown here is derived from an EMBL/GenBank/DDBJ whole genome shotgun (WGS) entry which is preliminary data.</text>
</comment>
<accession>A0A512HER5</accession>
<evidence type="ECO:0000259" key="4">
    <source>
        <dbReference type="Pfam" id="PF00669"/>
    </source>
</evidence>
<feature type="domain" description="Flagellin N-terminal" evidence="4">
    <location>
        <begin position="4"/>
        <end position="135"/>
    </location>
</feature>
<comment type="similarity">
    <text evidence="1 3">Belongs to the bacterial flagellin family.</text>
</comment>
<evidence type="ECO:0000313" key="6">
    <source>
        <dbReference type="EMBL" id="GEO83955.1"/>
    </source>
</evidence>
<evidence type="ECO:0000313" key="7">
    <source>
        <dbReference type="Proteomes" id="UP000321717"/>
    </source>
</evidence>
<keyword evidence="3" id="KW-0964">Secreted</keyword>
<comment type="subcellular location">
    <subcellularLocation>
        <location evidence="3">Secreted</location>
    </subcellularLocation>
    <subcellularLocation>
        <location evidence="3">Bacterial flagellum</location>
    </subcellularLocation>
</comment>
<dbReference type="InterPro" id="IPR001492">
    <property type="entry name" value="Flagellin"/>
</dbReference>
<dbReference type="Proteomes" id="UP000321717">
    <property type="component" value="Unassembled WGS sequence"/>
</dbReference>
<dbReference type="AlphaFoldDB" id="A0A512HER5"/>
<evidence type="ECO:0000256" key="2">
    <source>
        <dbReference type="ARBA" id="ARBA00023143"/>
    </source>
</evidence>
<dbReference type="RefSeq" id="WP_147178750.1">
    <property type="nucleotide sequence ID" value="NZ_BJZP01000003.1"/>
</dbReference>
<dbReference type="OrthoDB" id="8328560at2"/>
<dbReference type="PRINTS" id="PR00207">
    <property type="entry name" value="FLAGELLIN"/>
</dbReference>
<comment type="function">
    <text evidence="3">Flagellin is the subunit protein which polymerizes to form the filaments of bacterial flagella.</text>
</comment>
<dbReference type="GO" id="GO:0009288">
    <property type="term" value="C:bacterial-type flagellum"/>
    <property type="evidence" value="ECO:0007669"/>
    <property type="project" value="UniProtKB-SubCell"/>
</dbReference>
<dbReference type="PANTHER" id="PTHR42792:SF2">
    <property type="entry name" value="FLAGELLIN"/>
    <property type="match status" value="1"/>
</dbReference>
<evidence type="ECO:0000259" key="5">
    <source>
        <dbReference type="Pfam" id="PF00700"/>
    </source>
</evidence>